<evidence type="ECO:0000256" key="2">
    <source>
        <dbReference type="ARBA" id="ARBA00022527"/>
    </source>
</evidence>
<evidence type="ECO:0000256" key="13">
    <source>
        <dbReference type="SAM" id="MobiDB-lite"/>
    </source>
</evidence>
<keyword evidence="17" id="KW-0430">Lectin</keyword>
<evidence type="ECO:0000256" key="15">
    <source>
        <dbReference type="SAM" id="SignalP"/>
    </source>
</evidence>
<feature type="signal peptide" evidence="15">
    <location>
        <begin position="1"/>
        <end position="22"/>
    </location>
</feature>
<dbReference type="GO" id="GO:0016020">
    <property type="term" value="C:membrane"/>
    <property type="evidence" value="ECO:0007669"/>
    <property type="project" value="UniProtKB-SubCell"/>
</dbReference>
<keyword evidence="9 14" id="KW-1133">Transmembrane helix</keyword>
<evidence type="ECO:0000256" key="9">
    <source>
        <dbReference type="ARBA" id="ARBA00022989"/>
    </source>
</evidence>
<dbReference type="Pfam" id="PF12819">
    <property type="entry name" value="Malectin_like"/>
    <property type="match status" value="2"/>
</dbReference>
<feature type="chain" id="PRO_5015502399" evidence="15">
    <location>
        <begin position="23"/>
        <end position="1442"/>
    </location>
</feature>
<dbReference type="FunFam" id="2.60.120.430:FF:000003">
    <property type="entry name" value="FERONIA receptor-like kinase"/>
    <property type="match status" value="2"/>
</dbReference>
<keyword evidence="18" id="KW-1185">Reference proteome</keyword>
<feature type="compositionally biased region" description="Polar residues" evidence="13">
    <location>
        <begin position="1413"/>
        <end position="1434"/>
    </location>
</feature>
<gene>
    <name evidence="17" type="ORF">CTI12_AA578610</name>
</gene>
<keyword evidence="10 14" id="KW-0472">Membrane</keyword>
<feature type="binding site" evidence="12">
    <location>
        <position position="1225"/>
    </location>
    <ligand>
        <name>ATP</name>
        <dbReference type="ChEBI" id="CHEBI:30616"/>
    </ligand>
</feature>
<evidence type="ECO:0000313" key="18">
    <source>
        <dbReference type="Proteomes" id="UP000245207"/>
    </source>
</evidence>
<dbReference type="GO" id="GO:0004714">
    <property type="term" value="F:transmembrane receptor protein tyrosine kinase activity"/>
    <property type="evidence" value="ECO:0007669"/>
    <property type="project" value="InterPro"/>
</dbReference>
<dbReference type="InterPro" id="IPR011009">
    <property type="entry name" value="Kinase-like_dom_sf"/>
</dbReference>
<dbReference type="EMBL" id="PKPP01015401">
    <property type="protein sequence ID" value="PWA38666.1"/>
    <property type="molecule type" value="Genomic_DNA"/>
</dbReference>
<keyword evidence="4 14" id="KW-0812">Transmembrane</keyword>
<dbReference type="PANTHER" id="PTHR34590:SF5">
    <property type="entry name" value="OS04G0586500 PROTEIN"/>
    <property type="match status" value="1"/>
</dbReference>
<feature type="transmembrane region" description="Helical" evidence="14">
    <location>
        <begin position="439"/>
        <end position="461"/>
    </location>
</feature>
<evidence type="ECO:0000256" key="7">
    <source>
        <dbReference type="ARBA" id="ARBA00022777"/>
    </source>
</evidence>
<dbReference type="InterPro" id="IPR017441">
    <property type="entry name" value="Protein_kinase_ATP_BS"/>
</dbReference>
<dbReference type="PROSITE" id="PS00107">
    <property type="entry name" value="PROTEIN_KINASE_ATP"/>
    <property type="match status" value="2"/>
</dbReference>
<evidence type="ECO:0000256" key="12">
    <source>
        <dbReference type="PROSITE-ProRule" id="PRU10141"/>
    </source>
</evidence>
<dbReference type="GO" id="GO:0005524">
    <property type="term" value="F:ATP binding"/>
    <property type="evidence" value="ECO:0007669"/>
    <property type="project" value="UniProtKB-UniRule"/>
</dbReference>
<evidence type="ECO:0000256" key="8">
    <source>
        <dbReference type="ARBA" id="ARBA00022840"/>
    </source>
</evidence>
<dbReference type="Pfam" id="PF07714">
    <property type="entry name" value="PK_Tyr_Ser-Thr"/>
    <property type="match status" value="2"/>
</dbReference>
<accession>A0A2U1KPG9</accession>
<dbReference type="GO" id="GO:0004674">
    <property type="term" value="F:protein serine/threonine kinase activity"/>
    <property type="evidence" value="ECO:0007669"/>
    <property type="project" value="UniProtKB-KW"/>
</dbReference>
<keyword evidence="3" id="KW-0808">Transferase</keyword>
<dbReference type="FunFam" id="3.30.200.20:FF:000039">
    <property type="entry name" value="receptor-like protein kinase FERONIA"/>
    <property type="match status" value="2"/>
</dbReference>
<dbReference type="OrthoDB" id="1720310at2759"/>
<feature type="compositionally biased region" description="Polar residues" evidence="13">
    <location>
        <begin position="1165"/>
        <end position="1175"/>
    </location>
</feature>
<sequence>MSTFSLSFFSLILMFFTITITAQPYNATDHFLLDCGSSTADQQWVIDERTKFVPSNFTTTSFTSTPNNQDPSVPQTPYSTARIMNTSSFTYRFPVSEGPKFLRLYFYPATYSGLTPNQSFFSVSSNGYSLLTNFSAFLTALFLAEKRSDAGGDGPPVPYFVKEFLIYVKDSQFLHVVFTPSPNSYAFINGIEIVSLPENLYVNAKEPKGVDMNTAAVINKDTALEMVYRLNMGGRQISGNDDTGMYRVWDQDDNYVSGYKGFTPTYANPITYTVETPSYTAPEPVYQTQREMGNQSDLYNLTWILPVDSGYFYMLRLHFCNIISLYTKPRQTIFTVFINNKTAEEEADLFQWTKGTGYPIYKDYVVFVNSPDGRKTKQDLWLALHPSPSFNLYMDAYLNGLEVFKMSMGRDLAAPNPELSFTTPVATPTLPAKGKKTPYIAIIGGVGGGLVLLSILVLIVLRQRRRVKHYGTADDRSSYGPAYSESKSTKSYHSTLPSDRCRRFLLTDVKAATNEFSDDCVIGHGGFGKVYKGYIDDVTTAVAIKRLNPSSSQGVYEFHTEIGLLSKLRHVQLVSLIGYCDDEGEMILVYDYMAHGTLREHLYRTSNPPLSWKTRLDICIGAAKEQVSLAEWGKLSYRKGTLNKIVDPKLRGAIAPECLRQFGIVAISCLKEQGSERPAMDEVVWGLEFALELQQAAEKTVVEVVNATDHFLLDCGSSTADQQWVIDERTKFVPSNFTTTSFTSTPNNQDPSVPQTPYSTARIMNTSSFTYRFPVSEGPKFLRLYFYPATYSGLTPNQSFFSVSSNGYSLLTNFSAFLTALFLAEKRSDAGGDGPPVPYFVKEFLIYVKDSQFLHVVFTPSPNSYAFINGIEIVSLPENLYVNAKEPKGVDMNTAAVINKDTALEMVYRLNMGGRQISGNDDTGMYRVWDQDDNYVSGYKGFTPTYANPITYTVETPSYTAPEPVYQTQREMGNQSDLYNLTWILPVDSGYFYMLRLHFCNIISLYTKPRQTIFTVFINNKTAEEEADLFQWTKGTGYPIYKDYVVFVNSPDGRKTKQDLWLALHPSPSFNLYMDAYLNGLEVFKMSMGRDLAAPNPELSFTTPVATPTLPAKGKKTPYIAIIGGVGGGLVLLSILVLIVLRQRRRVKHYGTADDRSSYGPAYSESKSTKSYHSTLPSDRCRRFLLTDVKAATNEFSDDCVIGHGGFGKVYKGYIDDVTTAVAIKRLNPSSSQGVYEFHTEIGLLSKLRHVQLVSLIGYCDDEGEMILVYDYMAHGTLREHLYRTSNPPLSWKTRLDICIGAAKEQVSLAEWGKLSYRKGTLNKIVDPKLRGAIAPECLRQFGIVAISCLKEQGSERPAMDEVVWGLEFALELQQAAEKTVVEVVPDNQEHPFLLQGEQTTTDDDIFSGSTAIRNGTSSISDSTEGFKSDTVFSEMQKKTGR</sequence>
<evidence type="ECO:0000256" key="4">
    <source>
        <dbReference type="ARBA" id="ARBA00022692"/>
    </source>
</evidence>
<dbReference type="SUPFAM" id="SSF56112">
    <property type="entry name" value="Protein kinase-like (PK-like)"/>
    <property type="match status" value="2"/>
</dbReference>
<evidence type="ECO:0000259" key="16">
    <source>
        <dbReference type="PROSITE" id="PS50011"/>
    </source>
</evidence>
<evidence type="ECO:0000256" key="10">
    <source>
        <dbReference type="ARBA" id="ARBA00023136"/>
    </source>
</evidence>
<dbReference type="PROSITE" id="PS50011">
    <property type="entry name" value="PROTEIN_KINASE_DOM"/>
    <property type="match status" value="2"/>
</dbReference>
<evidence type="ECO:0000313" key="17">
    <source>
        <dbReference type="EMBL" id="PWA38666.1"/>
    </source>
</evidence>
<feature type="region of interest" description="Disordered" evidence="13">
    <location>
        <begin position="1413"/>
        <end position="1442"/>
    </location>
</feature>
<comment type="subcellular location">
    <subcellularLocation>
        <location evidence="1">Membrane</location>
        <topology evidence="1">Single-pass type I membrane protein</topology>
    </subcellularLocation>
</comment>
<protein>
    <submittedName>
        <fullName evidence="17">Concanavalin A-like lectin/glucanase, subgroup</fullName>
    </submittedName>
</protein>
<dbReference type="InterPro" id="IPR045272">
    <property type="entry name" value="ANXUR1/2-like"/>
</dbReference>
<dbReference type="InterPro" id="IPR000719">
    <property type="entry name" value="Prot_kinase_dom"/>
</dbReference>
<name>A0A2U1KPG9_ARTAN</name>
<dbReference type="STRING" id="35608.A0A2U1KPG9"/>
<organism evidence="17 18">
    <name type="scientific">Artemisia annua</name>
    <name type="common">Sweet wormwood</name>
    <dbReference type="NCBI Taxonomy" id="35608"/>
    <lineage>
        <taxon>Eukaryota</taxon>
        <taxon>Viridiplantae</taxon>
        <taxon>Streptophyta</taxon>
        <taxon>Embryophyta</taxon>
        <taxon>Tracheophyta</taxon>
        <taxon>Spermatophyta</taxon>
        <taxon>Magnoliopsida</taxon>
        <taxon>eudicotyledons</taxon>
        <taxon>Gunneridae</taxon>
        <taxon>Pentapetalae</taxon>
        <taxon>asterids</taxon>
        <taxon>campanulids</taxon>
        <taxon>Asterales</taxon>
        <taxon>Asteraceae</taxon>
        <taxon>Asteroideae</taxon>
        <taxon>Anthemideae</taxon>
        <taxon>Artemisiinae</taxon>
        <taxon>Artemisia</taxon>
    </lineage>
</organism>
<keyword evidence="6 12" id="KW-0547">Nucleotide-binding</keyword>
<keyword evidence="8 12" id="KW-0067">ATP-binding</keyword>
<feature type="compositionally biased region" description="Polar residues" evidence="13">
    <location>
        <begin position="485"/>
        <end position="495"/>
    </location>
</feature>
<keyword evidence="5 15" id="KW-0732">Signal</keyword>
<keyword evidence="11" id="KW-0325">Glycoprotein</keyword>
<dbReference type="FunFam" id="2.60.120.430:FF:000007">
    <property type="entry name" value="FERONIA receptor-like kinase"/>
    <property type="match status" value="2"/>
</dbReference>
<feature type="binding site" evidence="12">
    <location>
        <position position="545"/>
    </location>
    <ligand>
        <name>ATP</name>
        <dbReference type="ChEBI" id="CHEBI:30616"/>
    </ligand>
</feature>
<comment type="caution">
    <text evidence="17">The sequence shown here is derived from an EMBL/GenBank/DDBJ whole genome shotgun (WGS) entry which is preliminary data.</text>
</comment>
<evidence type="ECO:0000256" key="3">
    <source>
        <dbReference type="ARBA" id="ARBA00022679"/>
    </source>
</evidence>
<keyword evidence="7" id="KW-0418">Kinase</keyword>
<dbReference type="InterPro" id="IPR001245">
    <property type="entry name" value="Ser-Thr/Tyr_kinase_cat_dom"/>
</dbReference>
<feature type="region of interest" description="Disordered" evidence="13">
    <location>
        <begin position="472"/>
        <end position="495"/>
    </location>
</feature>
<feature type="region of interest" description="Disordered" evidence="13">
    <location>
        <begin position="1152"/>
        <end position="1175"/>
    </location>
</feature>
<keyword evidence="2" id="KW-0723">Serine/threonine-protein kinase</keyword>
<proteinExistence type="predicted"/>
<dbReference type="InterPro" id="IPR024788">
    <property type="entry name" value="Malectin-like_Carb-bd_dom"/>
</dbReference>
<reference evidence="17 18" key="1">
    <citation type="journal article" date="2018" name="Mol. Plant">
        <title>The genome of Artemisia annua provides insight into the evolution of Asteraceae family and artemisinin biosynthesis.</title>
        <authorList>
            <person name="Shen Q."/>
            <person name="Zhang L."/>
            <person name="Liao Z."/>
            <person name="Wang S."/>
            <person name="Yan T."/>
            <person name="Shi P."/>
            <person name="Liu M."/>
            <person name="Fu X."/>
            <person name="Pan Q."/>
            <person name="Wang Y."/>
            <person name="Lv Z."/>
            <person name="Lu X."/>
            <person name="Zhang F."/>
            <person name="Jiang W."/>
            <person name="Ma Y."/>
            <person name="Chen M."/>
            <person name="Hao X."/>
            <person name="Li L."/>
            <person name="Tang Y."/>
            <person name="Lv G."/>
            <person name="Zhou Y."/>
            <person name="Sun X."/>
            <person name="Brodelius P.E."/>
            <person name="Rose J.K.C."/>
            <person name="Tang K."/>
        </authorList>
    </citation>
    <scope>NUCLEOTIDE SEQUENCE [LARGE SCALE GENOMIC DNA]</scope>
    <source>
        <strain evidence="18">cv. Huhao1</strain>
        <tissue evidence="17">Leaf</tissue>
    </source>
</reference>
<dbReference type="Proteomes" id="UP000245207">
    <property type="component" value="Unassembled WGS sequence"/>
</dbReference>
<feature type="domain" description="Protein kinase" evidence="16">
    <location>
        <begin position="1196"/>
        <end position="1442"/>
    </location>
</feature>
<evidence type="ECO:0000256" key="11">
    <source>
        <dbReference type="ARBA" id="ARBA00023180"/>
    </source>
</evidence>
<evidence type="ECO:0000256" key="1">
    <source>
        <dbReference type="ARBA" id="ARBA00004479"/>
    </source>
</evidence>
<evidence type="ECO:0000256" key="5">
    <source>
        <dbReference type="ARBA" id="ARBA00022729"/>
    </source>
</evidence>
<dbReference type="GO" id="GO:0030246">
    <property type="term" value="F:carbohydrate binding"/>
    <property type="evidence" value="ECO:0007669"/>
    <property type="project" value="UniProtKB-KW"/>
</dbReference>
<dbReference type="Gene3D" id="1.10.510.10">
    <property type="entry name" value="Transferase(Phosphotransferase) domain 1"/>
    <property type="match status" value="4"/>
</dbReference>
<feature type="transmembrane region" description="Helical" evidence="14">
    <location>
        <begin position="1119"/>
        <end position="1141"/>
    </location>
</feature>
<evidence type="ECO:0000256" key="6">
    <source>
        <dbReference type="ARBA" id="ARBA00022741"/>
    </source>
</evidence>
<dbReference type="Gene3D" id="2.60.120.430">
    <property type="entry name" value="Galactose-binding lectin"/>
    <property type="match status" value="4"/>
</dbReference>
<dbReference type="PANTHER" id="PTHR34590">
    <property type="entry name" value="OS03G0124300 PROTEIN-RELATED"/>
    <property type="match status" value="1"/>
</dbReference>
<evidence type="ECO:0000256" key="14">
    <source>
        <dbReference type="SAM" id="Phobius"/>
    </source>
</evidence>
<feature type="domain" description="Protein kinase" evidence="16">
    <location>
        <begin position="516"/>
        <end position="882"/>
    </location>
</feature>